<evidence type="ECO:0000256" key="3">
    <source>
        <dbReference type="ARBA" id="ARBA00022475"/>
    </source>
</evidence>
<dbReference type="PROSITE" id="PS50853">
    <property type="entry name" value="FN3"/>
    <property type="match status" value="3"/>
</dbReference>
<dbReference type="GO" id="GO:0005886">
    <property type="term" value="C:plasma membrane"/>
    <property type="evidence" value="ECO:0007669"/>
    <property type="project" value="UniProtKB-SubCell"/>
</dbReference>
<keyword evidence="4" id="KW-0336">GPI-anchor</keyword>
<dbReference type="InterPro" id="IPR013783">
    <property type="entry name" value="Ig-like_fold"/>
</dbReference>
<evidence type="ECO:0000313" key="17">
    <source>
        <dbReference type="Proteomes" id="UP000594220"/>
    </source>
</evidence>
<reference evidence="16" key="1">
    <citation type="submission" date="2025-08" db="UniProtKB">
        <authorList>
            <consortium name="Ensembl"/>
        </authorList>
    </citation>
    <scope>IDENTIFICATION</scope>
</reference>
<feature type="domain" description="Ig-like" evidence="14">
    <location>
        <begin position="385"/>
        <end position="479"/>
    </location>
</feature>
<evidence type="ECO:0000256" key="6">
    <source>
        <dbReference type="ARBA" id="ARBA00022737"/>
    </source>
</evidence>
<dbReference type="FunFam" id="2.60.40.10:FF:000035">
    <property type="entry name" value="Contactin 1"/>
    <property type="match status" value="1"/>
</dbReference>
<dbReference type="Ensembl" id="ENSCPRT00005026302.1">
    <property type="protein sequence ID" value="ENSCPRP00005022498.1"/>
    <property type="gene ID" value="ENSCPRG00005015511.1"/>
</dbReference>
<protein>
    <submittedName>
        <fullName evidence="16">Contactin 6</fullName>
    </submittedName>
</protein>
<accession>A0A7M4FBB6</accession>
<dbReference type="CDD" id="cd00063">
    <property type="entry name" value="FN3"/>
    <property type="match status" value="3"/>
</dbReference>
<dbReference type="FunFam" id="2.60.40.10:FF:000005">
    <property type="entry name" value="Neuronal cell adhesion molecule"/>
    <property type="match status" value="1"/>
</dbReference>
<evidence type="ECO:0000256" key="12">
    <source>
        <dbReference type="ARBA" id="ARBA00023319"/>
    </source>
</evidence>
<keyword evidence="5" id="KW-0732">Signal</keyword>
<dbReference type="GO" id="GO:0007411">
    <property type="term" value="P:axon guidance"/>
    <property type="evidence" value="ECO:0007669"/>
    <property type="project" value="TreeGrafter"/>
</dbReference>
<keyword evidence="6" id="KW-0677">Repeat</keyword>
<evidence type="ECO:0000256" key="7">
    <source>
        <dbReference type="ARBA" id="ARBA00022889"/>
    </source>
</evidence>
<dbReference type="SMART" id="SM00060">
    <property type="entry name" value="FN3"/>
    <property type="match status" value="3"/>
</dbReference>
<evidence type="ECO:0000256" key="1">
    <source>
        <dbReference type="ARBA" id="ARBA00004609"/>
    </source>
</evidence>
<dbReference type="SUPFAM" id="SSF49265">
    <property type="entry name" value="Fibronectin type III"/>
    <property type="match status" value="3"/>
</dbReference>
<dbReference type="InterPro" id="IPR036116">
    <property type="entry name" value="FN3_sf"/>
</dbReference>
<dbReference type="PROSITE" id="PS50835">
    <property type="entry name" value="IG_LIKE"/>
    <property type="match status" value="6"/>
</dbReference>
<comment type="subcellular location">
    <subcellularLocation>
        <location evidence="1">Cell membrane</location>
        <topology evidence="1">Lipid-anchor</topology>
        <topology evidence="1">GPI-anchor</topology>
    </subcellularLocation>
</comment>
<reference evidence="16" key="2">
    <citation type="submission" date="2025-09" db="UniProtKB">
        <authorList>
            <consortium name="Ensembl"/>
        </authorList>
    </citation>
    <scope>IDENTIFICATION</scope>
</reference>
<dbReference type="FunFam" id="2.60.40.10:FF:000028">
    <property type="entry name" value="Neuronal cell adhesion molecule"/>
    <property type="match status" value="1"/>
</dbReference>
<dbReference type="FunFam" id="2.60.40.10:FF:000044">
    <property type="entry name" value="Contactin 1"/>
    <property type="match status" value="1"/>
</dbReference>
<dbReference type="FunFam" id="2.60.40.10:FF:000004">
    <property type="entry name" value="DCC isoform 1"/>
    <property type="match status" value="2"/>
</dbReference>
<dbReference type="PANTHER" id="PTHR44170:SF38">
    <property type="entry name" value="CONTACTIN 6"/>
    <property type="match status" value="1"/>
</dbReference>
<evidence type="ECO:0000259" key="15">
    <source>
        <dbReference type="PROSITE" id="PS50853"/>
    </source>
</evidence>
<dbReference type="Pfam" id="PF13927">
    <property type="entry name" value="Ig_3"/>
    <property type="match status" value="3"/>
</dbReference>
<dbReference type="GO" id="GO:0007420">
    <property type="term" value="P:brain development"/>
    <property type="evidence" value="ECO:0007669"/>
    <property type="project" value="TreeGrafter"/>
</dbReference>
<dbReference type="InterPro" id="IPR003599">
    <property type="entry name" value="Ig_sub"/>
</dbReference>
<evidence type="ECO:0000256" key="5">
    <source>
        <dbReference type="ARBA" id="ARBA00022729"/>
    </source>
</evidence>
<gene>
    <name evidence="16" type="primary">CNTN6</name>
</gene>
<dbReference type="SUPFAM" id="SSF48726">
    <property type="entry name" value="Immunoglobulin"/>
    <property type="match status" value="6"/>
</dbReference>
<keyword evidence="8 13" id="KW-0472">Membrane</keyword>
<dbReference type="FunFam" id="2.60.40.10:FF:000052">
    <property type="entry name" value="Contactin 1"/>
    <property type="match status" value="1"/>
</dbReference>
<evidence type="ECO:0000256" key="10">
    <source>
        <dbReference type="ARBA" id="ARBA00023180"/>
    </source>
</evidence>
<feature type="domain" description="Ig-like" evidence="14">
    <location>
        <begin position="129"/>
        <end position="203"/>
    </location>
</feature>
<feature type="domain" description="Fibronectin type-III" evidence="15">
    <location>
        <begin position="577"/>
        <end position="672"/>
    </location>
</feature>
<dbReference type="PANTHER" id="PTHR44170">
    <property type="entry name" value="PROTEIN SIDEKICK"/>
    <property type="match status" value="1"/>
</dbReference>
<keyword evidence="9" id="KW-1015">Disulfide bond</keyword>
<keyword evidence="3" id="KW-1003">Cell membrane</keyword>
<evidence type="ECO:0000256" key="13">
    <source>
        <dbReference type="SAM" id="Phobius"/>
    </source>
</evidence>
<dbReference type="InterPro" id="IPR003598">
    <property type="entry name" value="Ig_sub2"/>
</dbReference>
<keyword evidence="10" id="KW-0325">Glycoprotein</keyword>
<keyword evidence="12" id="KW-0393">Immunoglobulin domain</keyword>
<comment type="similarity">
    <text evidence="2">Belongs to the immunoglobulin superfamily. Contactin family.</text>
</comment>
<evidence type="ECO:0000256" key="2">
    <source>
        <dbReference type="ARBA" id="ARBA00009812"/>
    </source>
</evidence>
<dbReference type="InterPro" id="IPR036179">
    <property type="entry name" value="Ig-like_dom_sf"/>
</dbReference>
<dbReference type="InterPro" id="IPR013098">
    <property type="entry name" value="Ig_I-set"/>
</dbReference>
<feature type="domain" description="Ig-like" evidence="14">
    <location>
        <begin position="491"/>
        <end position="570"/>
    </location>
</feature>
<name>A0A7M4FBB6_CROPO</name>
<dbReference type="InterPro" id="IPR003961">
    <property type="entry name" value="FN3_dom"/>
</dbReference>
<dbReference type="Pfam" id="PF07679">
    <property type="entry name" value="I-set"/>
    <property type="match status" value="2"/>
</dbReference>
<dbReference type="GO" id="GO:0030424">
    <property type="term" value="C:axon"/>
    <property type="evidence" value="ECO:0007669"/>
    <property type="project" value="TreeGrafter"/>
</dbReference>
<evidence type="ECO:0000313" key="16">
    <source>
        <dbReference type="Ensembl" id="ENSCPRP00005022498.1"/>
    </source>
</evidence>
<evidence type="ECO:0000256" key="9">
    <source>
        <dbReference type="ARBA" id="ARBA00023157"/>
    </source>
</evidence>
<organism evidence="16 17">
    <name type="scientific">Crocodylus porosus</name>
    <name type="common">Saltwater crocodile</name>
    <name type="synonym">Estuarine crocodile</name>
    <dbReference type="NCBI Taxonomy" id="8502"/>
    <lineage>
        <taxon>Eukaryota</taxon>
        <taxon>Metazoa</taxon>
        <taxon>Chordata</taxon>
        <taxon>Craniata</taxon>
        <taxon>Vertebrata</taxon>
        <taxon>Euteleostomi</taxon>
        <taxon>Archelosauria</taxon>
        <taxon>Archosauria</taxon>
        <taxon>Crocodylia</taxon>
        <taxon>Longirostres</taxon>
        <taxon>Crocodylidae</taxon>
        <taxon>Crocodylus</taxon>
    </lineage>
</organism>
<evidence type="ECO:0000256" key="11">
    <source>
        <dbReference type="ARBA" id="ARBA00023288"/>
    </source>
</evidence>
<dbReference type="Pfam" id="PF00041">
    <property type="entry name" value="fn3"/>
    <property type="match status" value="2"/>
</dbReference>
<dbReference type="GeneTree" id="ENSGT00940000160606"/>
<evidence type="ECO:0000259" key="14">
    <source>
        <dbReference type="PROSITE" id="PS50835"/>
    </source>
</evidence>
<dbReference type="SMART" id="SM00408">
    <property type="entry name" value="IGc2"/>
    <property type="match status" value="5"/>
</dbReference>
<keyword evidence="13" id="KW-0812">Transmembrane</keyword>
<feature type="domain" description="Ig-like" evidence="14">
    <location>
        <begin position="295"/>
        <end position="379"/>
    </location>
</feature>
<dbReference type="FunFam" id="2.60.40.10:FF:000064">
    <property type="entry name" value="Contactin 1"/>
    <property type="match status" value="1"/>
</dbReference>
<keyword evidence="13" id="KW-1133">Transmembrane helix</keyword>
<evidence type="ECO:0000256" key="8">
    <source>
        <dbReference type="ARBA" id="ARBA00023136"/>
    </source>
</evidence>
<dbReference type="GO" id="GO:0098632">
    <property type="term" value="F:cell-cell adhesion mediator activity"/>
    <property type="evidence" value="ECO:0007669"/>
    <property type="project" value="TreeGrafter"/>
</dbReference>
<keyword evidence="11" id="KW-0449">Lipoprotein</keyword>
<dbReference type="Proteomes" id="UP000594220">
    <property type="component" value="Unplaced"/>
</dbReference>
<keyword evidence="7" id="KW-0130">Cell adhesion</keyword>
<sequence length="983" mass="108038">MAMSHHELGRLRVMVICALWFLVAILISISPGTVMLLTYLSGSFPVVSSTLEILSLTWKQNGTDIDLTMSYHYRLVGGSLAINNPHKKQDIGTYQCLATNSFGTILSRKAKLQFACKLERSYFLDTVSVREGQGVVLLCGPPSHYGDLSYAWIFNNNPLYVQEDSRRFVSQETGNLYIAKVEPSDVGNYTCIVTNTKAEQRYEPKIEVRFPETTYAAKGSSVKLECFALGNPVPSISWKRSDGNPLARKIKHYKAKGVLEIPDVQQEDEGSYECIAGNIRGRNVARGQLFIYELPEWDKKIQNAYLSLYDSLFWECKASGKPNPSYSWLKNGHSLMPEERIQIENGTLSITMLNVSDSGLYQCVAENKYDTIYANAELRVIASAPDFSKTPVKKMSVVQVGGEVTIGCKPNASPRAVINWKKGTEVLRQNKRITMLADGSLKIYNITKSDAGVYTCIATNQFGIARNSGNLIVKERTVITVPPSSMDVTVGESIVLPCQVSHDPSIEVVFAWSFNGDVIDFKRGVHHFERIGGESVGDLMIRNIQLNHSGKYMCTVQTTIDSQSATADIIVRGPPGPPEDVRVEHISSTTALLCWKPGADNNSPIQIYSIQTRTPFSVGWQAVSTVLNGRTYRATVVGLNPWVEYEFRVVAGNIIGIGEPSRPSELLRTKASIPVVAPTNVSGGGGSRSELVITWESVPEELQNGEGFGYIIMFRPLGSTSWTKAVVASVEACKYVYRNESIIPLSPFEVKVGVYNNEGEGTLSSISIVYSGEDEPQIAPAGASAQSISASEIEVSWNSIAWNRHTGRVLGYEVLYWTDDSKETTAGKVRVSGNITAKNITGLKANTVYFATIRAYNTAGTGPSSTPVNITTKKSPPSQPPANIAWKLTNSKICLNWEHVKTMENESEVLGYKVSNSLSYEIVHIVYNRSMAKRANALVKATLGPMLVKIRIPKISSKFFPPALTLKIILQEACAPLKGTIAK</sequence>
<dbReference type="GO" id="GO:0098552">
    <property type="term" value="C:side of membrane"/>
    <property type="evidence" value="ECO:0007669"/>
    <property type="project" value="UniProtKB-KW"/>
</dbReference>
<feature type="domain" description="Ig-like" evidence="14">
    <location>
        <begin position="204"/>
        <end position="285"/>
    </location>
</feature>
<keyword evidence="17" id="KW-1185">Reference proteome</keyword>
<feature type="domain" description="Fibronectin type-III" evidence="15">
    <location>
        <begin position="779"/>
        <end position="875"/>
    </location>
</feature>
<dbReference type="InterPro" id="IPR007110">
    <property type="entry name" value="Ig-like_dom"/>
</dbReference>
<proteinExistence type="inferred from homology"/>
<feature type="domain" description="Fibronectin type-III" evidence="15">
    <location>
        <begin position="677"/>
        <end position="774"/>
    </location>
</feature>
<dbReference type="AlphaFoldDB" id="A0A7M4FBB6"/>
<dbReference type="SMART" id="SM00409">
    <property type="entry name" value="IG"/>
    <property type="match status" value="6"/>
</dbReference>
<dbReference type="Gene3D" id="2.60.40.10">
    <property type="entry name" value="Immunoglobulins"/>
    <property type="match status" value="9"/>
</dbReference>
<evidence type="ECO:0000256" key="4">
    <source>
        <dbReference type="ARBA" id="ARBA00022622"/>
    </source>
</evidence>
<feature type="transmembrane region" description="Helical" evidence="13">
    <location>
        <begin position="12"/>
        <end position="40"/>
    </location>
</feature>
<feature type="domain" description="Ig-like" evidence="14">
    <location>
        <begin position="55"/>
        <end position="113"/>
    </location>
</feature>
<dbReference type="FunFam" id="2.60.40.10:FF:000047">
    <property type="entry name" value="Contactin 1"/>
    <property type="match status" value="1"/>
</dbReference>